<reference evidence="3 4" key="1">
    <citation type="submission" date="2024-06" db="EMBL/GenBank/DDBJ databases">
        <title>Complete genome of Phlyctema vagabunda strain 19-DSS-EL-015.</title>
        <authorList>
            <person name="Fiorenzani C."/>
        </authorList>
    </citation>
    <scope>NUCLEOTIDE SEQUENCE [LARGE SCALE GENOMIC DNA]</scope>
    <source>
        <strain evidence="3 4">19-DSS-EL-015</strain>
    </source>
</reference>
<proteinExistence type="predicted"/>
<dbReference type="PANTHER" id="PTHR35910:SF6">
    <property type="entry name" value="2EXR DOMAIN-CONTAINING PROTEIN"/>
    <property type="match status" value="1"/>
</dbReference>
<sequence>MESTSQSPPQSHNDLIQTALITIESLREANSTLHRENTILRSNAQELEQRFQDFNIDVRNTFSDSVSRLDTIALDSAAELVIRLRDEHNALQREHEKTEADIRKLAEIVTMSQKYLGHNFPRFPELPKELQLSIWQFALAEPQIIPIGAVHTFNRQIPFQFFPMVRHSPLLGVNRETRNEAKKVLQSWIYMDRDPKIIPLPLRRWINVNPVHDVVWIHDHWVDGYSTDPAGYLDFTASSPMHLGSADDPVIELPIRNHNFRHVAMSFSVWKRLDKLARQYSMVRTERFVGEDRVLRLVIQLDGEIDEYSWSNCSVSFDDPTSGPKVRGWERLRDWDSSDSEPEWKQFEKDFNKVMRKEKEDYDEYWERMLADGVSEDELNHGHEYSLTRLIRDMGYFEIKCVRAVLTRKPSFVR</sequence>
<dbReference type="EMBL" id="JBFCZG010000006">
    <property type="protein sequence ID" value="KAL3421107.1"/>
    <property type="molecule type" value="Genomic_DNA"/>
</dbReference>
<dbReference type="Pfam" id="PF20150">
    <property type="entry name" value="2EXR"/>
    <property type="match status" value="1"/>
</dbReference>
<evidence type="ECO:0000256" key="1">
    <source>
        <dbReference type="SAM" id="Coils"/>
    </source>
</evidence>
<dbReference type="PANTHER" id="PTHR35910">
    <property type="entry name" value="2EXR DOMAIN-CONTAINING PROTEIN"/>
    <property type="match status" value="1"/>
</dbReference>
<feature type="coiled-coil region" evidence="1">
    <location>
        <begin position="74"/>
        <end position="108"/>
    </location>
</feature>
<dbReference type="Proteomes" id="UP001629113">
    <property type="component" value="Unassembled WGS sequence"/>
</dbReference>
<comment type="caution">
    <text evidence="3">The sequence shown here is derived from an EMBL/GenBank/DDBJ whole genome shotgun (WGS) entry which is preliminary data.</text>
</comment>
<gene>
    <name evidence="3" type="ORF">PVAG01_07552</name>
</gene>
<evidence type="ECO:0000313" key="4">
    <source>
        <dbReference type="Proteomes" id="UP001629113"/>
    </source>
</evidence>
<organism evidence="3 4">
    <name type="scientific">Phlyctema vagabunda</name>
    <dbReference type="NCBI Taxonomy" id="108571"/>
    <lineage>
        <taxon>Eukaryota</taxon>
        <taxon>Fungi</taxon>
        <taxon>Dikarya</taxon>
        <taxon>Ascomycota</taxon>
        <taxon>Pezizomycotina</taxon>
        <taxon>Leotiomycetes</taxon>
        <taxon>Helotiales</taxon>
        <taxon>Dermateaceae</taxon>
        <taxon>Phlyctema</taxon>
    </lineage>
</organism>
<evidence type="ECO:0000313" key="3">
    <source>
        <dbReference type="EMBL" id="KAL3421107.1"/>
    </source>
</evidence>
<name>A0ABR4PCR4_9HELO</name>
<keyword evidence="1" id="KW-0175">Coiled coil</keyword>
<dbReference type="InterPro" id="IPR045518">
    <property type="entry name" value="2EXR"/>
</dbReference>
<evidence type="ECO:0000259" key="2">
    <source>
        <dbReference type="Pfam" id="PF20150"/>
    </source>
</evidence>
<protein>
    <recommendedName>
        <fullName evidence="2">2EXR domain-containing protein</fullName>
    </recommendedName>
</protein>
<feature type="domain" description="2EXR" evidence="2">
    <location>
        <begin position="120"/>
        <end position="214"/>
    </location>
</feature>
<accession>A0ABR4PCR4</accession>
<keyword evidence="4" id="KW-1185">Reference proteome</keyword>